<evidence type="ECO:0000256" key="2">
    <source>
        <dbReference type="ARBA" id="ARBA00004236"/>
    </source>
</evidence>
<dbReference type="InterPro" id="IPR018000">
    <property type="entry name" value="Neurotransmitter_ion_chnl_CS"/>
</dbReference>
<dbReference type="Gene3D" id="1.20.58.390">
    <property type="entry name" value="Neurotransmitter-gated ion-channel transmembrane domain"/>
    <property type="match status" value="1"/>
</dbReference>
<evidence type="ECO:0000256" key="6">
    <source>
        <dbReference type="ARBA" id="ARBA00022729"/>
    </source>
</evidence>
<dbReference type="WBParaSite" id="HNAJ_0000142101-mRNA-1">
    <property type="protein sequence ID" value="HNAJ_0000142101-mRNA-1"/>
    <property type="gene ID" value="HNAJ_0000142101"/>
</dbReference>
<accession>A0A0R3T355</accession>
<dbReference type="PRINTS" id="PR00253">
    <property type="entry name" value="GABAARECEPTR"/>
</dbReference>
<feature type="transmembrane region" description="Helical" evidence="11">
    <location>
        <begin position="410"/>
        <end position="433"/>
    </location>
</feature>
<evidence type="ECO:0000313" key="16">
    <source>
        <dbReference type="WBParaSite" id="HNAJ_0000142101-mRNA-1"/>
    </source>
</evidence>
<feature type="transmembrane region" description="Helical" evidence="11">
    <location>
        <begin position="298"/>
        <end position="318"/>
    </location>
</feature>
<dbReference type="InterPro" id="IPR006202">
    <property type="entry name" value="Neur_chan_lig-bd"/>
</dbReference>
<dbReference type="Pfam" id="PF02931">
    <property type="entry name" value="Neur_chan_LBD"/>
    <property type="match status" value="1"/>
</dbReference>
<evidence type="ECO:0000313" key="15">
    <source>
        <dbReference type="Proteomes" id="UP000278807"/>
    </source>
</evidence>
<comment type="subcellular location">
    <subcellularLocation>
        <location evidence="2">Cell membrane</location>
    </subcellularLocation>
    <subcellularLocation>
        <location evidence="1">Membrane</location>
        <topology evidence="1">Multi-pass membrane protein</topology>
    </subcellularLocation>
</comment>
<feature type="signal peptide" evidence="11">
    <location>
        <begin position="1"/>
        <end position="21"/>
    </location>
</feature>
<protein>
    <submittedName>
        <fullName evidence="16">Neur_chan_LBD domain-containing protein</fullName>
    </submittedName>
</protein>
<keyword evidence="4" id="KW-1003">Cell membrane</keyword>
<evidence type="ECO:0000313" key="14">
    <source>
        <dbReference type="EMBL" id="VDN97279.1"/>
    </source>
</evidence>
<keyword evidence="9 11" id="KW-0472">Membrane</keyword>
<comment type="similarity">
    <text evidence="11">Belongs to the ligand-gated ion channel (TC 1.A.9) family.</text>
</comment>
<evidence type="ECO:0000256" key="10">
    <source>
        <dbReference type="ARBA" id="ARBA00023303"/>
    </source>
</evidence>
<dbReference type="GO" id="GO:0005230">
    <property type="term" value="F:extracellular ligand-gated monoatomic ion channel activity"/>
    <property type="evidence" value="ECO:0007669"/>
    <property type="project" value="InterPro"/>
</dbReference>
<keyword evidence="15" id="KW-1185">Reference proteome</keyword>
<keyword evidence="5 11" id="KW-0812">Transmembrane</keyword>
<evidence type="ECO:0000256" key="8">
    <source>
        <dbReference type="ARBA" id="ARBA00023065"/>
    </source>
</evidence>
<reference evidence="16" key="1">
    <citation type="submission" date="2017-02" db="UniProtKB">
        <authorList>
            <consortium name="WormBaseParasite"/>
        </authorList>
    </citation>
    <scope>IDENTIFICATION</scope>
</reference>
<dbReference type="InterPro" id="IPR006028">
    <property type="entry name" value="GABAA/Glycine_rcpt"/>
</dbReference>
<dbReference type="PRINTS" id="PR00252">
    <property type="entry name" value="NRIONCHANNEL"/>
</dbReference>
<dbReference type="InterPro" id="IPR006029">
    <property type="entry name" value="Neurotrans-gated_channel_TM"/>
</dbReference>
<keyword evidence="6 11" id="KW-0732">Signal</keyword>
<dbReference type="InterPro" id="IPR036719">
    <property type="entry name" value="Neuro-gated_channel_TM_sf"/>
</dbReference>
<name>A0A0R3T355_RODNA</name>
<dbReference type="SUPFAM" id="SSF63712">
    <property type="entry name" value="Nicotinic receptor ligand binding domain-like"/>
    <property type="match status" value="1"/>
</dbReference>
<dbReference type="STRING" id="102285.A0A0R3T355"/>
<evidence type="ECO:0000256" key="11">
    <source>
        <dbReference type="RuleBase" id="RU000687"/>
    </source>
</evidence>
<feature type="domain" description="Neurotransmitter-gated ion-channel transmembrane" evidence="13">
    <location>
        <begin position="272"/>
        <end position="363"/>
    </location>
</feature>
<dbReference type="CDD" id="cd19049">
    <property type="entry name" value="LGIC_TM_anion"/>
    <property type="match status" value="1"/>
</dbReference>
<feature type="domain" description="Neurotransmitter-gated ion-channel ligand-binding" evidence="12">
    <location>
        <begin position="53"/>
        <end position="263"/>
    </location>
</feature>
<evidence type="ECO:0000256" key="4">
    <source>
        <dbReference type="ARBA" id="ARBA00022475"/>
    </source>
</evidence>
<dbReference type="OrthoDB" id="407674at2759"/>
<dbReference type="EMBL" id="UZAE01000550">
    <property type="protein sequence ID" value="VDN97279.1"/>
    <property type="molecule type" value="Genomic_DNA"/>
</dbReference>
<dbReference type="NCBIfam" id="TIGR00860">
    <property type="entry name" value="LIC"/>
    <property type="match status" value="1"/>
</dbReference>
<evidence type="ECO:0000256" key="3">
    <source>
        <dbReference type="ARBA" id="ARBA00022448"/>
    </source>
</evidence>
<dbReference type="InterPro" id="IPR038050">
    <property type="entry name" value="Neuro_actylchol_rec"/>
</dbReference>
<proteinExistence type="inferred from homology"/>
<keyword evidence="8 11" id="KW-0406">Ion transport</keyword>
<feature type="chain" id="PRO_5043073525" evidence="11">
    <location>
        <begin position="22"/>
        <end position="440"/>
    </location>
</feature>
<dbReference type="GO" id="GO:0004888">
    <property type="term" value="F:transmembrane signaling receptor activity"/>
    <property type="evidence" value="ECO:0007669"/>
    <property type="project" value="InterPro"/>
</dbReference>
<evidence type="ECO:0000256" key="9">
    <source>
        <dbReference type="ARBA" id="ARBA00023136"/>
    </source>
</evidence>
<dbReference type="Gene3D" id="2.70.170.10">
    <property type="entry name" value="Neurotransmitter-gated ion-channel ligand-binding domain"/>
    <property type="match status" value="1"/>
</dbReference>
<dbReference type="GO" id="GO:0005886">
    <property type="term" value="C:plasma membrane"/>
    <property type="evidence" value="ECO:0007669"/>
    <property type="project" value="UniProtKB-SubCell"/>
</dbReference>
<reference evidence="14 15" key="2">
    <citation type="submission" date="2018-11" db="EMBL/GenBank/DDBJ databases">
        <authorList>
            <consortium name="Pathogen Informatics"/>
        </authorList>
    </citation>
    <scope>NUCLEOTIDE SEQUENCE [LARGE SCALE GENOMIC DNA]</scope>
</reference>
<dbReference type="SUPFAM" id="SSF90112">
    <property type="entry name" value="Neurotransmitter-gated ion-channel transmembrane pore"/>
    <property type="match status" value="1"/>
</dbReference>
<evidence type="ECO:0000256" key="7">
    <source>
        <dbReference type="ARBA" id="ARBA00022989"/>
    </source>
</evidence>
<organism evidence="16">
    <name type="scientific">Rodentolepis nana</name>
    <name type="common">Dwarf tapeworm</name>
    <name type="synonym">Hymenolepis nana</name>
    <dbReference type="NCBI Taxonomy" id="102285"/>
    <lineage>
        <taxon>Eukaryota</taxon>
        <taxon>Metazoa</taxon>
        <taxon>Spiralia</taxon>
        <taxon>Lophotrochozoa</taxon>
        <taxon>Platyhelminthes</taxon>
        <taxon>Cestoda</taxon>
        <taxon>Eucestoda</taxon>
        <taxon>Cyclophyllidea</taxon>
        <taxon>Hymenolepididae</taxon>
        <taxon>Rodentolepis</taxon>
    </lineage>
</organism>
<dbReference type="PROSITE" id="PS00236">
    <property type="entry name" value="NEUROTR_ION_CHANNEL"/>
    <property type="match status" value="1"/>
</dbReference>
<dbReference type="PANTHER" id="PTHR18945">
    <property type="entry name" value="NEUROTRANSMITTER GATED ION CHANNEL"/>
    <property type="match status" value="1"/>
</dbReference>
<dbReference type="Pfam" id="PF02932">
    <property type="entry name" value="Neur_chan_memb"/>
    <property type="match status" value="1"/>
</dbReference>
<gene>
    <name evidence="14" type="ORF">HNAJ_LOCUS1420</name>
</gene>
<evidence type="ECO:0000259" key="12">
    <source>
        <dbReference type="Pfam" id="PF02931"/>
    </source>
</evidence>
<keyword evidence="10 11" id="KW-0407">Ion channel</keyword>
<dbReference type="AlphaFoldDB" id="A0A0R3T355"/>
<feature type="transmembrane region" description="Helical" evidence="11">
    <location>
        <begin position="264"/>
        <end position="286"/>
    </location>
</feature>
<sequence>MINQHILPLLLVASLVFGNYCREGITGDDCNDVDSIIQGIFNNISKYDRPKLRRVLPNNTTSDTLFVEVNMFISTFSTISMVNMDYSLDFLLRQRWYDPRLDVSSRYSYADVPIHLHMDKIWLPDLFFRNSKSSELNIQTTPNTLAWISSNGMITYSQKLSVRLFCPMELWDFPIDTQICKVDIGSYGYPTKDLEFRWWNDEGYDRNGIKRSGDILNSAVQFSNNLQMNEFDIDSYNCSYCDKNFKNTGSFTCLNIDFKLSRKFGFYLLYAYLPSLLVVMIAWMSFMIDSEATAARTSLGLLTVLSLMTQSAAVLSQLPRVSYIKAIDTWFFICFTFVVGTLLEFAFVNTAARREAKQQRKMTELSTEQVGGSETANGPCDQGIGTGQICTGAAERPKLYPIRAKSLDRIFVNIYPLLFLIFNVIYWCIYLMAWHKTDSR</sequence>
<dbReference type="CDD" id="cd18987">
    <property type="entry name" value="LGIC_ECD_anion"/>
    <property type="match status" value="1"/>
</dbReference>
<keyword evidence="3 11" id="KW-0813">Transport</keyword>
<dbReference type="InterPro" id="IPR006201">
    <property type="entry name" value="Neur_channel"/>
</dbReference>
<keyword evidence="7 11" id="KW-1133">Transmembrane helix</keyword>
<feature type="transmembrane region" description="Helical" evidence="11">
    <location>
        <begin position="330"/>
        <end position="352"/>
    </location>
</feature>
<evidence type="ECO:0000256" key="1">
    <source>
        <dbReference type="ARBA" id="ARBA00004141"/>
    </source>
</evidence>
<dbReference type="Proteomes" id="UP000278807">
    <property type="component" value="Unassembled WGS sequence"/>
</dbReference>
<evidence type="ECO:0000256" key="5">
    <source>
        <dbReference type="ARBA" id="ARBA00022692"/>
    </source>
</evidence>
<evidence type="ECO:0000259" key="13">
    <source>
        <dbReference type="Pfam" id="PF02932"/>
    </source>
</evidence>
<dbReference type="InterPro" id="IPR036734">
    <property type="entry name" value="Neur_chan_lig-bd_sf"/>
</dbReference>